<dbReference type="SUPFAM" id="SSF52833">
    <property type="entry name" value="Thioredoxin-like"/>
    <property type="match status" value="1"/>
</dbReference>
<reference evidence="4" key="1">
    <citation type="journal article" date="2020" name="mSystems">
        <title>Genome- and Community-Level Interaction Insights into Carbon Utilization and Element Cycling Functions of Hydrothermarchaeota in Hydrothermal Sediment.</title>
        <authorList>
            <person name="Zhou Z."/>
            <person name="Liu Y."/>
            <person name="Xu W."/>
            <person name="Pan J."/>
            <person name="Luo Z.H."/>
            <person name="Li M."/>
        </authorList>
    </citation>
    <scope>NUCLEOTIDE SEQUENCE [LARGE SCALE GENOMIC DNA]</scope>
    <source>
        <strain evidence="4">SpSt-418</strain>
    </source>
</reference>
<keyword evidence="2" id="KW-0408">Iron</keyword>
<evidence type="ECO:0000313" key="4">
    <source>
        <dbReference type="EMBL" id="HFM97103.1"/>
    </source>
</evidence>
<sequence>MPCDRQVLVCQYTNCVANDSQAVLAAFQANPVAGVEIAASGCQGQCNMGTTVRILPDETWYARVKPEDVPEIVEQHLKLNQPVDRLLHPRFHPRFSF</sequence>
<accession>A0A7C3KCL3</accession>
<dbReference type="Gene3D" id="3.40.30.10">
    <property type="entry name" value="Glutaredoxin"/>
    <property type="match status" value="1"/>
</dbReference>
<dbReference type="InterPro" id="IPR036249">
    <property type="entry name" value="Thioredoxin-like_sf"/>
</dbReference>
<keyword evidence="1" id="KW-0479">Metal-binding</keyword>
<dbReference type="GO" id="GO:0046872">
    <property type="term" value="F:metal ion binding"/>
    <property type="evidence" value="ECO:0007669"/>
    <property type="project" value="UniProtKB-KW"/>
</dbReference>
<dbReference type="CDD" id="cd02980">
    <property type="entry name" value="TRX_Fd_family"/>
    <property type="match status" value="1"/>
</dbReference>
<dbReference type="GO" id="GO:0051536">
    <property type="term" value="F:iron-sulfur cluster binding"/>
    <property type="evidence" value="ECO:0007669"/>
    <property type="project" value="UniProtKB-KW"/>
</dbReference>
<name>A0A7C3KCL3_9CYAN</name>
<evidence type="ECO:0000256" key="2">
    <source>
        <dbReference type="ARBA" id="ARBA00023004"/>
    </source>
</evidence>
<dbReference type="PANTHER" id="PTHR43578:SF3">
    <property type="entry name" value="NADH-QUINONE OXIDOREDUCTASE SUBUNIT F"/>
    <property type="match status" value="1"/>
</dbReference>
<evidence type="ECO:0000256" key="3">
    <source>
        <dbReference type="ARBA" id="ARBA00023014"/>
    </source>
</evidence>
<dbReference type="EMBL" id="DSRU01000054">
    <property type="protein sequence ID" value="HFM97103.1"/>
    <property type="molecule type" value="Genomic_DNA"/>
</dbReference>
<comment type="caution">
    <text evidence="4">The sequence shown here is derived from an EMBL/GenBank/DDBJ whole genome shotgun (WGS) entry which is preliminary data.</text>
</comment>
<keyword evidence="3" id="KW-0411">Iron-sulfur</keyword>
<proteinExistence type="predicted"/>
<dbReference type="AlphaFoldDB" id="A0A7C3KCL3"/>
<dbReference type="PANTHER" id="PTHR43578">
    <property type="entry name" value="NADH-QUINONE OXIDOREDUCTASE SUBUNIT F"/>
    <property type="match status" value="1"/>
</dbReference>
<protein>
    <submittedName>
        <fullName evidence="4">(2Fe-2S) ferredoxin domain-containing protein</fullName>
    </submittedName>
</protein>
<evidence type="ECO:0000256" key="1">
    <source>
        <dbReference type="ARBA" id="ARBA00022723"/>
    </source>
</evidence>
<gene>
    <name evidence="4" type="ORF">ENR64_04900</name>
</gene>
<organism evidence="4">
    <name type="scientific">Oscillatoriales cyanobacterium SpSt-418</name>
    <dbReference type="NCBI Taxonomy" id="2282169"/>
    <lineage>
        <taxon>Bacteria</taxon>
        <taxon>Bacillati</taxon>
        <taxon>Cyanobacteriota</taxon>
        <taxon>Cyanophyceae</taxon>
        <taxon>Oscillatoriophycideae</taxon>
        <taxon>Oscillatoriales</taxon>
    </lineage>
</organism>